<sequence length="539" mass="59395">MSNLASTLNLVRKEVDGALDQAAVQLEHFSESGNADDLKGFLGEIQQVRGTFKMLDFRAGERLCEELADTGRIIAQTDGESLHALEAFSKSIMVLKRYVEMVANGQLVAPGLLLEVINDVRKSRHEKSLPGAYFFMVNLRPKLDIPQAPANPVAIPYRRVRQLFQIGLLGVMRNQGRKGALNVMGRAVSRIEKASRGLQGWGFWHAVKAALEALNQESFEIDLSRVMLMRALDSQIRKLEDSDGQLLTEKQPDWLLKEFLYLISLAEPETALINKAQRDFNLPSDLREVQLAEARRKLSGPDQSAMDSLTEALQDELHGIKDLLDLAERTDGIDDSFSDLSVSLRRIADTLIMVNLPKTADRTMAIAESLKDQSEAFDLKMQKVADQVLRVEQDVRGLALNAEINTTSKVDPLSLLEARIAAISESQSALSVTKRAIGSYVDSNGDKLHIKNVGKTLLDVSGALFFLDQEEVSKLMIALQSFVEHKVIESDFAPAEDKIEALADAISAVEYFIDSLTGQAAGASEAVALAKESIKHLVS</sequence>
<evidence type="ECO:0000313" key="3">
    <source>
        <dbReference type="Proteomes" id="UP000227088"/>
    </source>
</evidence>
<feature type="domain" description="Scaffold protein FimL second" evidence="1">
    <location>
        <begin position="154"/>
        <end position="286"/>
    </location>
</feature>
<accession>A0A1Y5HYV4</accession>
<dbReference type="Pfam" id="PF26379">
    <property type="entry name" value="FimL_2nd"/>
    <property type="match status" value="1"/>
</dbReference>
<name>A0A1Y5HYV4_OLEAN</name>
<dbReference type="SUPFAM" id="SSF47226">
    <property type="entry name" value="Histidine-containing phosphotransfer domain, HPT domain"/>
    <property type="match status" value="1"/>
</dbReference>
<proteinExistence type="predicted"/>
<protein>
    <recommendedName>
        <fullName evidence="1">Scaffold protein FimL second domain-containing protein</fullName>
    </recommendedName>
</protein>
<dbReference type="Proteomes" id="UP000227088">
    <property type="component" value="Unassembled WGS sequence"/>
</dbReference>
<comment type="caution">
    <text evidence="2">The sequence shown here is derived from an EMBL/GenBank/DDBJ whole genome shotgun (WGS) entry which is preliminary data.</text>
</comment>
<dbReference type="GO" id="GO:0000160">
    <property type="term" value="P:phosphorelay signal transduction system"/>
    <property type="evidence" value="ECO:0007669"/>
    <property type="project" value="InterPro"/>
</dbReference>
<evidence type="ECO:0000313" key="2">
    <source>
        <dbReference type="EMBL" id="OUS41607.1"/>
    </source>
</evidence>
<dbReference type="InterPro" id="IPR036641">
    <property type="entry name" value="HPT_dom_sf"/>
</dbReference>
<organism evidence="2 3">
    <name type="scientific">Oleispira antarctica</name>
    <dbReference type="NCBI Taxonomy" id="188908"/>
    <lineage>
        <taxon>Bacteria</taxon>
        <taxon>Pseudomonadati</taxon>
        <taxon>Pseudomonadota</taxon>
        <taxon>Gammaproteobacteria</taxon>
        <taxon>Oceanospirillales</taxon>
        <taxon>Oceanospirillaceae</taxon>
        <taxon>Oleispira</taxon>
    </lineage>
</organism>
<gene>
    <name evidence="2" type="ORF">A9R00_00060</name>
</gene>
<evidence type="ECO:0000259" key="1">
    <source>
        <dbReference type="Pfam" id="PF26379"/>
    </source>
</evidence>
<dbReference type="InterPro" id="IPR058661">
    <property type="entry name" value="FimL_2nd"/>
</dbReference>
<dbReference type="AlphaFoldDB" id="A0A1Y5HYV4"/>
<dbReference type="EMBL" id="MABE01000005">
    <property type="protein sequence ID" value="OUS41607.1"/>
    <property type="molecule type" value="Genomic_DNA"/>
</dbReference>
<reference evidence="3" key="1">
    <citation type="journal article" date="2017" name="Proc. Natl. Acad. Sci. U.S.A.">
        <title>Simulation of Deepwater Horizon oil plume reveals substrate specialization within a complex community of hydrocarbon degraders.</title>
        <authorList>
            <person name="Hu P."/>
            <person name="Dubinsky E.A."/>
            <person name="Probst A.J."/>
            <person name="Wang J."/>
            <person name="Sieber C.M.K."/>
            <person name="Tom L.M."/>
            <person name="Gardinali P."/>
            <person name="Banfield J.F."/>
            <person name="Atlas R.M."/>
            <person name="Andersen G.L."/>
        </authorList>
    </citation>
    <scope>NUCLEOTIDE SEQUENCE [LARGE SCALE GENOMIC DNA]</scope>
</reference>